<evidence type="ECO:0000256" key="1">
    <source>
        <dbReference type="SAM" id="Phobius"/>
    </source>
</evidence>
<dbReference type="RefSeq" id="WP_018669984.1">
    <property type="nucleotide sequence ID" value="NZ_CP032410.1"/>
</dbReference>
<organism evidence="2 3">
    <name type="scientific">Brevibacillus laterosporus</name>
    <name type="common">Bacillus laterosporus</name>
    <dbReference type="NCBI Taxonomy" id="1465"/>
    <lineage>
        <taxon>Bacteria</taxon>
        <taxon>Bacillati</taxon>
        <taxon>Bacillota</taxon>
        <taxon>Bacilli</taxon>
        <taxon>Bacillales</taxon>
        <taxon>Paenibacillaceae</taxon>
        <taxon>Brevibacillus</taxon>
    </lineage>
</organism>
<proteinExistence type="predicted"/>
<comment type="caution">
    <text evidence="2">The sequence shown here is derived from an EMBL/GenBank/DDBJ whole genome shotgun (WGS) entry which is preliminary data.</text>
</comment>
<dbReference type="GeneID" id="61081568"/>
<name>A0AAP3DM54_BRELA</name>
<keyword evidence="1" id="KW-0812">Transmembrane</keyword>
<reference evidence="2" key="1">
    <citation type="submission" date="2022-09" db="EMBL/GenBank/DDBJ databases">
        <title>Genome analysis and characterization of larvicidal activity of Brevibacillus strains.</title>
        <authorList>
            <person name="Patrusheva E.V."/>
            <person name="Izotova A.O."/>
            <person name="Toshchakov S.V."/>
            <person name="Sineoky S.P."/>
        </authorList>
    </citation>
    <scope>NUCLEOTIDE SEQUENCE</scope>
    <source>
        <strain evidence="2">VKPM_B-13247</strain>
    </source>
</reference>
<dbReference type="Proteomes" id="UP001077662">
    <property type="component" value="Unassembled WGS sequence"/>
</dbReference>
<protein>
    <submittedName>
        <fullName evidence="2">Uncharacterized protein</fullName>
    </submittedName>
</protein>
<evidence type="ECO:0000313" key="3">
    <source>
        <dbReference type="Proteomes" id="UP001077662"/>
    </source>
</evidence>
<keyword evidence="1" id="KW-0472">Membrane</keyword>
<evidence type="ECO:0000313" key="2">
    <source>
        <dbReference type="EMBL" id="MCZ0809710.1"/>
    </source>
</evidence>
<accession>A0AAP3DM54</accession>
<dbReference type="AlphaFoldDB" id="A0AAP3DM54"/>
<sequence>MSQNQDQQPQNQLTEPKVNKEAKVVIFTFIGLMVVCVFIIGWFMFLR</sequence>
<dbReference type="EMBL" id="JAPTNE010000042">
    <property type="protein sequence ID" value="MCZ0809710.1"/>
    <property type="molecule type" value="Genomic_DNA"/>
</dbReference>
<feature type="transmembrane region" description="Helical" evidence="1">
    <location>
        <begin position="24"/>
        <end position="46"/>
    </location>
</feature>
<gene>
    <name evidence="2" type="ORF">O0554_22875</name>
</gene>
<keyword evidence="1" id="KW-1133">Transmembrane helix</keyword>